<proteinExistence type="inferred from homology"/>
<evidence type="ECO:0000313" key="9">
    <source>
        <dbReference type="EMBL" id="TXK80516.1"/>
    </source>
</evidence>
<dbReference type="RefSeq" id="WP_147904421.1">
    <property type="nucleotide sequence ID" value="NZ_BAAAGC010000010.1"/>
</dbReference>
<dbReference type="Gene3D" id="3.40.50.720">
    <property type="entry name" value="NAD(P)-binding Rossmann-like Domain"/>
    <property type="match status" value="1"/>
</dbReference>
<feature type="domain" description="NAD(P)-binding" evidence="8">
    <location>
        <begin position="4"/>
        <end position="324"/>
    </location>
</feature>
<dbReference type="Pfam" id="PF16363">
    <property type="entry name" value="GDP_Man_Dehyd"/>
    <property type="match status" value="1"/>
</dbReference>
<evidence type="ECO:0000256" key="7">
    <source>
        <dbReference type="RuleBase" id="RU004473"/>
    </source>
</evidence>
<keyword evidence="10" id="KW-1185">Reference proteome</keyword>
<dbReference type="EMBL" id="VRLR01000006">
    <property type="protein sequence ID" value="TXK80516.1"/>
    <property type="molecule type" value="Genomic_DNA"/>
</dbReference>
<dbReference type="InterPro" id="IPR016040">
    <property type="entry name" value="NAD(P)-bd_dom"/>
</dbReference>
<evidence type="ECO:0000256" key="3">
    <source>
        <dbReference type="ARBA" id="ARBA00008178"/>
    </source>
</evidence>
<dbReference type="EC" id="4.2.1.46" evidence="4 7"/>
<keyword evidence="5" id="KW-0520">NAD</keyword>
<dbReference type="OrthoDB" id="9803010at2"/>
<comment type="catalytic activity">
    <reaction evidence="1 7">
        <text>dTDP-alpha-D-glucose = dTDP-4-dehydro-6-deoxy-alpha-D-glucose + H2O</text>
        <dbReference type="Rhea" id="RHEA:17221"/>
        <dbReference type="ChEBI" id="CHEBI:15377"/>
        <dbReference type="ChEBI" id="CHEBI:57477"/>
        <dbReference type="ChEBI" id="CHEBI:57649"/>
        <dbReference type="EC" id="4.2.1.46"/>
    </reaction>
</comment>
<evidence type="ECO:0000256" key="2">
    <source>
        <dbReference type="ARBA" id="ARBA00001911"/>
    </source>
</evidence>
<evidence type="ECO:0000256" key="6">
    <source>
        <dbReference type="ARBA" id="ARBA00023239"/>
    </source>
</evidence>
<keyword evidence="6 7" id="KW-0456">Lyase</keyword>
<evidence type="ECO:0000259" key="8">
    <source>
        <dbReference type="Pfam" id="PF16363"/>
    </source>
</evidence>
<comment type="similarity">
    <text evidence="3 7">Belongs to the NAD(P)-dependent epimerase/dehydratase family. dTDP-glucose dehydratase subfamily.</text>
</comment>
<dbReference type="SUPFAM" id="SSF51735">
    <property type="entry name" value="NAD(P)-binding Rossmann-fold domains"/>
    <property type="match status" value="1"/>
</dbReference>
<evidence type="ECO:0000313" key="10">
    <source>
        <dbReference type="Proteomes" id="UP000321814"/>
    </source>
</evidence>
<accession>A0A5C8LT70</accession>
<gene>
    <name evidence="9" type="primary">rfbB</name>
    <name evidence="9" type="ORF">FU839_11190</name>
</gene>
<evidence type="ECO:0000256" key="4">
    <source>
        <dbReference type="ARBA" id="ARBA00011990"/>
    </source>
</evidence>
<comment type="cofactor">
    <cofactor evidence="2 7">
        <name>NAD(+)</name>
        <dbReference type="ChEBI" id="CHEBI:57540"/>
    </cofactor>
</comment>
<dbReference type="CDD" id="cd05246">
    <property type="entry name" value="dTDP_GD_SDR_e"/>
    <property type="match status" value="1"/>
</dbReference>
<dbReference type="AlphaFoldDB" id="A0A5C8LT70"/>
<dbReference type="NCBIfam" id="TIGR01181">
    <property type="entry name" value="dTDP_gluc_dehyt"/>
    <property type="match status" value="1"/>
</dbReference>
<evidence type="ECO:0000256" key="5">
    <source>
        <dbReference type="ARBA" id="ARBA00023027"/>
    </source>
</evidence>
<dbReference type="InterPro" id="IPR005888">
    <property type="entry name" value="dTDP_Gluc_deHydtase"/>
</dbReference>
<comment type="caution">
    <text evidence="9">The sequence shown here is derived from an EMBL/GenBank/DDBJ whole genome shotgun (WGS) entry which is preliminary data.</text>
</comment>
<organism evidence="9 10">
    <name type="scientific">Rheinheimera tangshanensis</name>
    <dbReference type="NCBI Taxonomy" id="400153"/>
    <lineage>
        <taxon>Bacteria</taxon>
        <taxon>Pseudomonadati</taxon>
        <taxon>Pseudomonadota</taxon>
        <taxon>Gammaproteobacteria</taxon>
        <taxon>Chromatiales</taxon>
        <taxon>Chromatiaceae</taxon>
        <taxon>Rheinheimera</taxon>
    </lineage>
</organism>
<name>A0A5C8LT70_9GAMM</name>
<reference evidence="9 10" key="1">
    <citation type="submission" date="2019-08" db="EMBL/GenBank/DDBJ databases">
        <title>Draft genome analysis of Rheinheimera tangshanensis isolated from the roots of fresh rice plants (Oryza sativa).</title>
        <authorList>
            <person name="Yu Q."/>
            <person name="Qi Y."/>
            <person name="Zhang H."/>
            <person name="Pu J."/>
        </authorList>
    </citation>
    <scope>NUCLEOTIDE SEQUENCE [LARGE SCALE GENOMIC DNA]</scope>
    <source>
        <strain evidence="9 10">JA3-B52</strain>
    </source>
</reference>
<dbReference type="GO" id="GO:0008460">
    <property type="term" value="F:dTDP-glucose 4,6-dehydratase activity"/>
    <property type="evidence" value="ECO:0007669"/>
    <property type="project" value="UniProtKB-EC"/>
</dbReference>
<evidence type="ECO:0000256" key="1">
    <source>
        <dbReference type="ARBA" id="ARBA00001539"/>
    </source>
</evidence>
<dbReference type="PANTHER" id="PTHR43000">
    <property type="entry name" value="DTDP-D-GLUCOSE 4,6-DEHYDRATASE-RELATED"/>
    <property type="match status" value="1"/>
</dbReference>
<dbReference type="Gene3D" id="3.90.25.10">
    <property type="entry name" value="UDP-galactose 4-epimerase, domain 1"/>
    <property type="match status" value="1"/>
</dbReference>
<protein>
    <recommendedName>
        <fullName evidence="4 7">dTDP-glucose 4,6-dehydratase</fullName>
        <ecNumber evidence="4 7">4.2.1.46</ecNumber>
    </recommendedName>
</protein>
<dbReference type="GO" id="GO:0009225">
    <property type="term" value="P:nucleotide-sugar metabolic process"/>
    <property type="evidence" value="ECO:0007669"/>
    <property type="project" value="InterPro"/>
</dbReference>
<dbReference type="Proteomes" id="UP000321814">
    <property type="component" value="Unassembled WGS sequence"/>
</dbReference>
<dbReference type="InterPro" id="IPR036291">
    <property type="entry name" value="NAD(P)-bd_dom_sf"/>
</dbReference>
<sequence>MRILVTGGAGFIGSNLVRFLLSQPGTQVANLDKLTYAGNLQSLLDIQHSANYHFFHVDITDSKRLNDVFDLFQPEAVMHLAAESHVDRSIDNASAFIQTNIQGTFQLLETSLRYWKNLSKQTQKAFRFLHVSTDEVFGDLDGTTTKFNENTPYAPSSPYAVSKAAADHLVRSWHRTYGLPVLISNCSNNYGPYQFPEKLIPHMLLSAIKGKELPIYGDGQQSRDWLHVEDHVSALWTVLKHGQIGETYLIGGSAEKTNLSVVKTICSLLDKLRPLSTGNSYNQQISFVADRPGHDRRYAVDTTKISQHLHWQPSYNFETGLQQTLNWYLSNQQWWQNILSGNYQIERKGLAENK</sequence>